<dbReference type="OrthoDB" id="8062037at2759"/>
<protein>
    <recommendedName>
        <fullName evidence="5">Zinc finger C3HC4 RING-type domain-containing protein</fullName>
    </recommendedName>
</protein>
<organism evidence="6 7">
    <name type="scientific">Obba rivulosa</name>
    <dbReference type="NCBI Taxonomy" id="1052685"/>
    <lineage>
        <taxon>Eukaryota</taxon>
        <taxon>Fungi</taxon>
        <taxon>Dikarya</taxon>
        <taxon>Basidiomycota</taxon>
        <taxon>Agaricomycotina</taxon>
        <taxon>Agaricomycetes</taxon>
        <taxon>Polyporales</taxon>
        <taxon>Gelatoporiaceae</taxon>
        <taxon>Obba</taxon>
    </lineage>
</organism>
<reference evidence="6 7" key="1">
    <citation type="submission" date="2016-07" db="EMBL/GenBank/DDBJ databases">
        <title>Draft genome of the white-rot fungus Obba rivulosa 3A-2.</title>
        <authorList>
            <consortium name="DOE Joint Genome Institute"/>
            <person name="Miettinen O."/>
            <person name="Riley R."/>
            <person name="Acob R."/>
            <person name="Barry K."/>
            <person name="Cullen D."/>
            <person name="De Vries R."/>
            <person name="Hainaut M."/>
            <person name="Hatakka A."/>
            <person name="Henrissat B."/>
            <person name="Hilden K."/>
            <person name="Kuo R."/>
            <person name="Labutti K."/>
            <person name="Lipzen A."/>
            <person name="Makela M.R."/>
            <person name="Sandor L."/>
            <person name="Spatafora J.W."/>
            <person name="Grigoriev I.V."/>
            <person name="Hibbett D.S."/>
        </authorList>
    </citation>
    <scope>NUCLEOTIDE SEQUENCE [LARGE SCALE GENOMIC DNA]</scope>
    <source>
        <strain evidence="6 7">3A-2</strain>
    </source>
</reference>
<evidence type="ECO:0000313" key="6">
    <source>
        <dbReference type="EMBL" id="OCH91846.1"/>
    </source>
</evidence>
<dbReference type="Pfam" id="PF00097">
    <property type="entry name" value="zf-C3HC4"/>
    <property type="match status" value="1"/>
</dbReference>
<dbReference type="InterPro" id="IPR013083">
    <property type="entry name" value="Znf_RING/FYVE/PHD"/>
</dbReference>
<keyword evidence="2" id="KW-0863">Zinc-finger</keyword>
<dbReference type="Proteomes" id="UP000250043">
    <property type="component" value="Unassembled WGS sequence"/>
</dbReference>
<dbReference type="EMBL" id="KV722378">
    <property type="protein sequence ID" value="OCH91846.1"/>
    <property type="molecule type" value="Genomic_DNA"/>
</dbReference>
<keyword evidence="3" id="KW-0862">Zinc</keyword>
<dbReference type="Gene3D" id="3.30.40.10">
    <property type="entry name" value="Zinc/RING finger domain, C3HC4 (zinc finger)"/>
    <property type="match status" value="1"/>
</dbReference>
<evidence type="ECO:0000259" key="5">
    <source>
        <dbReference type="Pfam" id="PF00097"/>
    </source>
</evidence>
<keyword evidence="7" id="KW-1185">Reference proteome</keyword>
<gene>
    <name evidence="6" type="ORF">OBBRIDRAFT_791822</name>
</gene>
<dbReference type="SUPFAM" id="SSF57850">
    <property type="entry name" value="RING/U-box"/>
    <property type="match status" value="1"/>
</dbReference>
<evidence type="ECO:0000256" key="4">
    <source>
        <dbReference type="SAM" id="MobiDB-lite"/>
    </source>
</evidence>
<dbReference type="GO" id="GO:0008270">
    <property type="term" value="F:zinc ion binding"/>
    <property type="evidence" value="ECO:0007669"/>
    <property type="project" value="UniProtKB-KW"/>
</dbReference>
<dbReference type="AlphaFoldDB" id="A0A8E2AVQ5"/>
<evidence type="ECO:0000256" key="1">
    <source>
        <dbReference type="ARBA" id="ARBA00022723"/>
    </source>
</evidence>
<evidence type="ECO:0000256" key="3">
    <source>
        <dbReference type="ARBA" id="ARBA00022833"/>
    </source>
</evidence>
<feature type="compositionally biased region" description="Basic and acidic residues" evidence="4">
    <location>
        <begin position="114"/>
        <end position="125"/>
    </location>
</feature>
<feature type="domain" description="Zinc finger C3HC4 RING-type" evidence="5">
    <location>
        <begin position="19"/>
        <end position="43"/>
    </location>
</feature>
<name>A0A8E2AVQ5_9APHY</name>
<evidence type="ECO:0000256" key="2">
    <source>
        <dbReference type="ARBA" id="ARBA00022771"/>
    </source>
</evidence>
<dbReference type="InterPro" id="IPR018957">
    <property type="entry name" value="Znf_C3HC4_RING-type"/>
</dbReference>
<accession>A0A8E2AVQ5</accession>
<evidence type="ECO:0000313" key="7">
    <source>
        <dbReference type="Proteomes" id="UP000250043"/>
    </source>
</evidence>
<feature type="region of interest" description="Disordered" evidence="4">
    <location>
        <begin position="97"/>
        <end position="132"/>
    </location>
</feature>
<sequence length="132" mass="14953">MDSPAHPSEELGVTRLDQTCGHLFCRKDIRNWMREGRSTCPTCRRPFLSGAQARALDDTRITIATVLLRPMAQPANLPENMDPENMPWIEELVIPILEGRQDPAQARPSPHPSISRDEEHDEDRSSFAAMYS</sequence>
<keyword evidence="1" id="KW-0479">Metal-binding</keyword>
<proteinExistence type="predicted"/>